<evidence type="ECO:0000256" key="16">
    <source>
        <dbReference type="PROSITE-ProRule" id="PRU00169"/>
    </source>
</evidence>
<evidence type="ECO:0000256" key="4">
    <source>
        <dbReference type="ARBA" id="ARBA00012438"/>
    </source>
</evidence>
<dbReference type="InterPro" id="IPR003661">
    <property type="entry name" value="HisK_dim/P_dom"/>
</dbReference>
<dbReference type="PANTHER" id="PTHR45339">
    <property type="entry name" value="HYBRID SIGNAL TRANSDUCTION HISTIDINE KINASE J"/>
    <property type="match status" value="1"/>
</dbReference>
<name>A0A7Z9C3D2_9CYAN</name>
<evidence type="ECO:0000256" key="7">
    <source>
        <dbReference type="ARBA" id="ARBA00022679"/>
    </source>
</evidence>
<dbReference type="SUPFAM" id="SSF47384">
    <property type="entry name" value="Homodimeric domain of signal transducing histidine kinase"/>
    <property type="match status" value="1"/>
</dbReference>
<keyword evidence="5" id="KW-1003">Cell membrane</keyword>
<proteinExistence type="inferred from homology"/>
<organism evidence="21 22">
    <name type="scientific">Planktothrix paucivesiculata PCC 9631</name>
    <dbReference type="NCBI Taxonomy" id="671071"/>
    <lineage>
        <taxon>Bacteria</taxon>
        <taxon>Bacillati</taxon>
        <taxon>Cyanobacteriota</taxon>
        <taxon>Cyanophyceae</taxon>
        <taxon>Oscillatoriophycideae</taxon>
        <taxon>Oscillatoriales</taxon>
        <taxon>Microcoleaceae</taxon>
        <taxon>Planktothrix</taxon>
    </lineage>
</organism>
<keyword evidence="10 21" id="KW-0418">Kinase</keyword>
<keyword evidence="22" id="KW-1185">Reference proteome</keyword>
<dbReference type="Pfam" id="PF02518">
    <property type="entry name" value="HATPase_c"/>
    <property type="match status" value="1"/>
</dbReference>
<evidence type="ECO:0000256" key="18">
    <source>
        <dbReference type="SAM" id="Phobius"/>
    </source>
</evidence>
<sequence>MKLFNQEVFRYQKSQLFKLIVINICLGIAYLLGVRFSINVTSVHGSSAIWLPAGMVLAAVMLFGSKVFPAIAFGSIVGLIDNHSSINSFTNLILINVACILANYLQPLFITLLLKKYTNIKNLFNSINGVITFFILSCFLVPILSPILIVNTAVYIGLYSAETYWSSFFTMWASSALGHVIFTPLFLIHTIRPVPGSKKLPSKIKLSIIGFVIIGTILILWITFIKNISVEYIFLLLLILTVFTLGKKFSIVMVAIVSCVSIIATSLGLGPFVKASPNQSLFLVQLFIGVFAVTSLILSAIIDEKQKATNKLELTLGNLEDTVKERTLQLEKAKEKAEVANQAKSTFIANMSHELRSPLNAILGFSQILLRTPNLPPENLENAGIIYRSGEYLLTLINNILDLSKIEAGKITLNPTDFNLYQLLDDLEDMLHLRAANAGLNLIFKRDSSVTQYIYTDQIKLRQVLINLLSNAIKFTPEGGVTLTVLQRETQDTDSALLEFEVRDTGVGISPQELPKLFQVFTQAQAGRESQEGTGLGLAISRKFVQLMGGQIQVESQLHHGTTFRFQIQAQRGQNSQDKPTAAKRIVLGLVKGQPTYKLLTVDDKEVNRKLLIKLLEPLEFEVKEARNGLEAIAIWNQWEPHLIFMDMRMPVMDGYEATKYIKSTTKGNATAVIALTASVLEEEKAIVLSSGCDDFIRKPFTEHNIFETLTKHLGVRYIYSETKPSVSDVTVDSSLTSQQLTCMPKEWIIELYQATLEANTGLVMQLITQIPDIETHLIQSLTQLVRKFEFEQIINLVETLISHES</sequence>
<comment type="similarity">
    <text evidence="3">In the N-terminal section; belongs to the phytochrome family.</text>
</comment>
<keyword evidence="14 18" id="KW-0472">Membrane</keyword>
<comment type="caution">
    <text evidence="21">The sequence shown here is derived from an EMBL/GenBank/DDBJ whole genome shotgun (WGS) entry which is preliminary data.</text>
</comment>
<feature type="transmembrane region" description="Helical" evidence="18">
    <location>
        <begin position="282"/>
        <end position="302"/>
    </location>
</feature>
<gene>
    <name evidence="21" type="ORF">PL9631_90029</name>
</gene>
<feature type="transmembrane region" description="Helical" evidence="18">
    <location>
        <begin position="92"/>
        <end position="114"/>
    </location>
</feature>
<keyword evidence="17" id="KW-0175">Coiled coil</keyword>
<dbReference type="InterPro" id="IPR005467">
    <property type="entry name" value="His_kinase_dom"/>
</dbReference>
<feature type="domain" description="Response regulatory" evidence="20">
    <location>
        <begin position="598"/>
        <end position="714"/>
    </location>
</feature>
<evidence type="ECO:0000256" key="10">
    <source>
        <dbReference type="ARBA" id="ARBA00022777"/>
    </source>
</evidence>
<feature type="transmembrane region" description="Helical" evidence="18">
    <location>
        <begin position="228"/>
        <end position="245"/>
    </location>
</feature>
<dbReference type="PROSITE" id="PS50109">
    <property type="entry name" value="HIS_KIN"/>
    <property type="match status" value="1"/>
</dbReference>
<dbReference type="OrthoDB" id="569347at2"/>
<evidence type="ECO:0000256" key="11">
    <source>
        <dbReference type="ARBA" id="ARBA00022840"/>
    </source>
</evidence>
<dbReference type="EMBL" id="CZCS02000234">
    <property type="protein sequence ID" value="VXD24823.1"/>
    <property type="molecule type" value="Genomic_DNA"/>
</dbReference>
<dbReference type="CDD" id="cd00082">
    <property type="entry name" value="HisKA"/>
    <property type="match status" value="1"/>
</dbReference>
<evidence type="ECO:0000259" key="20">
    <source>
        <dbReference type="PROSITE" id="PS50110"/>
    </source>
</evidence>
<keyword evidence="8 18" id="KW-0812">Transmembrane</keyword>
<feature type="domain" description="Histidine kinase" evidence="19">
    <location>
        <begin position="350"/>
        <end position="572"/>
    </location>
</feature>
<evidence type="ECO:0000256" key="2">
    <source>
        <dbReference type="ARBA" id="ARBA00004651"/>
    </source>
</evidence>
<dbReference type="Gene3D" id="3.40.50.2300">
    <property type="match status" value="1"/>
</dbReference>
<reference evidence="21" key="1">
    <citation type="submission" date="2019-10" db="EMBL/GenBank/DDBJ databases">
        <authorList>
            <consortium name="Genoscope - CEA"/>
            <person name="William W."/>
        </authorList>
    </citation>
    <scope>NUCLEOTIDE SEQUENCE [LARGE SCALE GENOMIC DNA]</scope>
    <source>
        <strain evidence="21">BBR_PRJEB10994</strain>
    </source>
</reference>
<dbReference type="InterPro" id="IPR003594">
    <property type="entry name" value="HATPase_dom"/>
</dbReference>
<dbReference type="Proteomes" id="UP000182190">
    <property type="component" value="Unassembled WGS sequence"/>
</dbReference>
<dbReference type="SMART" id="SM00388">
    <property type="entry name" value="HisKA"/>
    <property type="match status" value="1"/>
</dbReference>
<comment type="catalytic activity">
    <reaction evidence="1">
        <text>ATP + protein L-histidine = ADP + protein N-phospho-L-histidine.</text>
        <dbReference type="EC" id="2.7.13.3"/>
    </reaction>
</comment>
<dbReference type="InterPro" id="IPR036890">
    <property type="entry name" value="HATPase_C_sf"/>
</dbReference>
<feature type="transmembrane region" description="Helical" evidence="18">
    <location>
        <begin position="169"/>
        <end position="191"/>
    </location>
</feature>
<evidence type="ECO:0000313" key="21">
    <source>
        <dbReference type="EMBL" id="VXD24823.1"/>
    </source>
</evidence>
<dbReference type="Gene3D" id="1.10.287.130">
    <property type="match status" value="1"/>
</dbReference>
<dbReference type="PROSITE" id="PS50110">
    <property type="entry name" value="RESPONSE_REGULATORY"/>
    <property type="match status" value="1"/>
</dbReference>
<dbReference type="Pfam" id="PF00512">
    <property type="entry name" value="HisKA"/>
    <property type="match status" value="1"/>
</dbReference>
<dbReference type="SMART" id="SM00448">
    <property type="entry name" value="REC"/>
    <property type="match status" value="1"/>
</dbReference>
<dbReference type="InterPro" id="IPR007895">
    <property type="entry name" value="MASE1"/>
</dbReference>
<evidence type="ECO:0000256" key="5">
    <source>
        <dbReference type="ARBA" id="ARBA00022475"/>
    </source>
</evidence>
<feature type="modified residue" description="4-aspartylphosphate" evidence="16">
    <location>
        <position position="647"/>
    </location>
</feature>
<evidence type="ECO:0000259" key="19">
    <source>
        <dbReference type="PROSITE" id="PS50109"/>
    </source>
</evidence>
<dbReference type="PRINTS" id="PR00344">
    <property type="entry name" value="BCTRLSENSOR"/>
</dbReference>
<keyword evidence="12 18" id="KW-1133">Transmembrane helix</keyword>
<comment type="subcellular location">
    <subcellularLocation>
        <location evidence="2">Cell membrane</location>
        <topology evidence="2">Multi-pass membrane protein</topology>
    </subcellularLocation>
</comment>
<dbReference type="InterPro" id="IPR001789">
    <property type="entry name" value="Sig_transdc_resp-reg_receiver"/>
</dbReference>
<dbReference type="SUPFAM" id="SSF52172">
    <property type="entry name" value="CheY-like"/>
    <property type="match status" value="1"/>
</dbReference>
<evidence type="ECO:0000256" key="9">
    <source>
        <dbReference type="ARBA" id="ARBA00022741"/>
    </source>
</evidence>
<feature type="transmembrane region" description="Helical" evidence="18">
    <location>
        <begin position="50"/>
        <end position="80"/>
    </location>
</feature>
<evidence type="ECO:0000256" key="3">
    <source>
        <dbReference type="ARBA" id="ARBA00006402"/>
    </source>
</evidence>
<evidence type="ECO:0000256" key="14">
    <source>
        <dbReference type="ARBA" id="ARBA00023136"/>
    </source>
</evidence>
<dbReference type="InterPro" id="IPR004358">
    <property type="entry name" value="Sig_transdc_His_kin-like_C"/>
</dbReference>
<evidence type="ECO:0000313" key="22">
    <source>
        <dbReference type="Proteomes" id="UP000182190"/>
    </source>
</evidence>
<dbReference type="Gene3D" id="3.30.565.10">
    <property type="entry name" value="Histidine kinase-like ATPase, C-terminal domain"/>
    <property type="match status" value="1"/>
</dbReference>
<dbReference type="AlphaFoldDB" id="A0A7Z9C3D2"/>
<evidence type="ECO:0000256" key="17">
    <source>
        <dbReference type="SAM" id="Coils"/>
    </source>
</evidence>
<keyword evidence="9" id="KW-0547">Nucleotide-binding</keyword>
<dbReference type="FunFam" id="3.30.565.10:FF:000010">
    <property type="entry name" value="Sensor histidine kinase RcsC"/>
    <property type="match status" value="1"/>
</dbReference>
<dbReference type="GO" id="GO:0005524">
    <property type="term" value="F:ATP binding"/>
    <property type="evidence" value="ECO:0007669"/>
    <property type="project" value="UniProtKB-KW"/>
</dbReference>
<dbReference type="GO" id="GO:0005886">
    <property type="term" value="C:plasma membrane"/>
    <property type="evidence" value="ECO:0007669"/>
    <property type="project" value="UniProtKB-SubCell"/>
</dbReference>
<keyword evidence="13" id="KW-0902">Two-component regulatory system</keyword>
<feature type="transmembrane region" description="Helical" evidence="18">
    <location>
        <begin position="126"/>
        <end position="149"/>
    </location>
</feature>
<dbReference type="PANTHER" id="PTHR45339:SF1">
    <property type="entry name" value="HYBRID SIGNAL TRANSDUCTION HISTIDINE KINASE J"/>
    <property type="match status" value="1"/>
</dbReference>
<dbReference type="FunFam" id="1.10.287.130:FF:000004">
    <property type="entry name" value="Ethylene receptor 1"/>
    <property type="match status" value="1"/>
</dbReference>
<dbReference type="GO" id="GO:0000155">
    <property type="term" value="F:phosphorelay sensor kinase activity"/>
    <property type="evidence" value="ECO:0007669"/>
    <property type="project" value="InterPro"/>
</dbReference>
<feature type="transmembrane region" description="Helical" evidence="18">
    <location>
        <begin position="252"/>
        <end position="270"/>
    </location>
</feature>
<dbReference type="InterPro" id="IPR011006">
    <property type="entry name" value="CheY-like_superfamily"/>
</dbReference>
<evidence type="ECO:0000256" key="15">
    <source>
        <dbReference type="ARBA" id="ARBA00074306"/>
    </source>
</evidence>
<evidence type="ECO:0000256" key="13">
    <source>
        <dbReference type="ARBA" id="ARBA00023012"/>
    </source>
</evidence>
<dbReference type="RefSeq" id="WP_083616057.1">
    <property type="nucleotide sequence ID" value="NZ_LR734982.1"/>
</dbReference>
<feature type="transmembrane region" description="Helical" evidence="18">
    <location>
        <begin position="20"/>
        <end position="38"/>
    </location>
</feature>
<feature type="coiled-coil region" evidence="17">
    <location>
        <begin position="302"/>
        <end position="343"/>
    </location>
</feature>
<evidence type="ECO:0000256" key="8">
    <source>
        <dbReference type="ARBA" id="ARBA00022692"/>
    </source>
</evidence>
<protein>
    <recommendedName>
        <fullName evidence="15">Circadian input-output histidine kinase CikA</fullName>
        <ecNumber evidence="4">2.7.13.3</ecNumber>
    </recommendedName>
</protein>
<accession>A0A7Z9C3D2</accession>
<evidence type="ECO:0000256" key="12">
    <source>
        <dbReference type="ARBA" id="ARBA00022989"/>
    </source>
</evidence>
<keyword evidence="7 21" id="KW-0808">Transferase</keyword>
<dbReference type="Pfam" id="PF00072">
    <property type="entry name" value="Response_reg"/>
    <property type="match status" value="1"/>
</dbReference>
<dbReference type="EC" id="2.7.13.3" evidence="4"/>
<dbReference type="CDD" id="cd17546">
    <property type="entry name" value="REC_hyHK_CKI1_RcsC-like"/>
    <property type="match status" value="1"/>
</dbReference>
<dbReference type="SMART" id="SM00387">
    <property type="entry name" value="HATPase_c"/>
    <property type="match status" value="1"/>
</dbReference>
<evidence type="ECO:0000256" key="6">
    <source>
        <dbReference type="ARBA" id="ARBA00022553"/>
    </source>
</evidence>
<feature type="transmembrane region" description="Helical" evidence="18">
    <location>
        <begin position="203"/>
        <end position="222"/>
    </location>
</feature>
<dbReference type="SUPFAM" id="SSF55874">
    <property type="entry name" value="ATPase domain of HSP90 chaperone/DNA topoisomerase II/histidine kinase"/>
    <property type="match status" value="1"/>
</dbReference>
<evidence type="ECO:0000256" key="1">
    <source>
        <dbReference type="ARBA" id="ARBA00000085"/>
    </source>
</evidence>
<dbReference type="CDD" id="cd16922">
    <property type="entry name" value="HATPase_EvgS-ArcB-TorS-like"/>
    <property type="match status" value="1"/>
</dbReference>
<keyword evidence="11" id="KW-0067">ATP-binding</keyword>
<keyword evidence="6 16" id="KW-0597">Phosphoprotein</keyword>
<dbReference type="InterPro" id="IPR036097">
    <property type="entry name" value="HisK_dim/P_sf"/>
</dbReference>
<dbReference type="Pfam" id="PF05231">
    <property type="entry name" value="MASE1"/>
    <property type="match status" value="1"/>
</dbReference>